<dbReference type="InterPro" id="IPR017441">
    <property type="entry name" value="Protein_kinase_ATP_BS"/>
</dbReference>
<dbReference type="InterPro" id="IPR011009">
    <property type="entry name" value="Kinase-like_dom_sf"/>
</dbReference>
<gene>
    <name evidence="9" type="ORF">BATDEDRAFT_35661</name>
</gene>
<dbReference type="EMBL" id="GL882888">
    <property type="protein sequence ID" value="EGF78674.1"/>
    <property type="molecule type" value="Genomic_DNA"/>
</dbReference>
<evidence type="ECO:0000256" key="6">
    <source>
        <dbReference type="PROSITE-ProRule" id="PRU10141"/>
    </source>
</evidence>
<evidence type="ECO:0000256" key="4">
    <source>
        <dbReference type="ARBA" id="ARBA00022777"/>
    </source>
</evidence>
<dbReference type="HOGENOM" id="CLU_000288_5_7_1"/>
<dbReference type="PANTHER" id="PTHR45646">
    <property type="entry name" value="SERINE/THREONINE-PROTEIN KINASE DOA-RELATED"/>
    <property type="match status" value="1"/>
</dbReference>
<keyword evidence="2" id="KW-0808">Transferase</keyword>
<evidence type="ECO:0000259" key="8">
    <source>
        <dbReference type="PROSITE" id="PS50011"/>
    </source>
</evidence>
<keyword evidence="5 6" id="KW-0067">ATP-binding</keyword>
<keyword evidence="4" id="KW-0418">Kinase</keyword>
<dbReference type="Pfam" id="PF00069">
    <property type="entry name" value="Pkinase"/>
    <property type="match status" value="1"/>
</dbReference>
<dbReference type="PROSITE" id="PS00108">
    <property type="entry name" value="PROTEIN_KINASE_ST"/>
    <property type="match status" value="1"/>
</dbReference>
<keyword evidence="10" id="KW-1185">Reference proteome</keyword>
<feature type="domain" description="Protein kinase" evidence="8">
    <location>
        <begin position="238"/>
        <end position="559"/>
    </location>
</feature>
<dbReference type="AlphaFoldDB" id="F4P828"/>
<dbReference type="Gene3D" id="3.30.200.20">
    <property type="entry name" value="Phosphorylase Kinase, domain 1"/>
    <property type="match status" value="1"/>
</dbReference>
<dbReference type="Proteomes" id="UP000007241">
    <property type="component" value="Unassembled WGS sequence"/>
</dbReference>
<dbReference type="SUPFAM" id="SSF56112">
    <property type="entry name" value="Protein kinase-like (PK-like)"/>
    <property type="match status" value="1"/>
</dbReference>
<evidence type="ECO:0000256" key="7">
    <source>
        <dbReference type="SAM" id="MobiDB-lite"/>
    </source>
</evidence>
<evidence type="ECO:0000256" key="5">
    <source>
        <dbReference type="ARBA" id="ARBA00022840"/>
    </source>
</evidence>
<dbReference type="GO" id="GO:0004674">
    <property type="term" value="F:protein serine/threonine kinase activity"/>
    <property type="evidence" value="ECO:0000318"/>
    <property type="project" value="GO_Central"/>
</dbReference>
<dbReference type="InterPro" id="IPR000719">
    <property type="entry name" value="Prot_kinase_dom"/>
</dbReference>
<feature type="region of interest" description="Disordered" evidence="7">
    <location>
        <begin position="188"/>
        <end position="217"/>
    </location>
</feature>
<reference evidence="9 10" key="1">
    <citation type="submission" date="2009-12" db="EMBL/GenBank/DDBJ databases">
        <title>The draft genome of Batrachochytrium dendrobatidis.</title>
        <authorList>
            <consortium name="US DOE Joint Genome Institute (JGI-PGF)"/>
            <person name="Kuo A."/>
            <person name="Salamov A."/>
            <person name="Schmutz J."/>
            <person name="Lucas S."/>
            <person name="Pitluck S."/>
            <person name="Rosenblum E."/>
            <person name="Stajich J."/>
            <person name="Eisen M."/>
            <person name="Grigoriev I.V."/>
        </authorList>
    </citation>
    <scope>NUCLEOTIDE SEQUENCE [LARGE SCALE GENOMIC DNA]</scope>
    <source>
        <strain evidence="10">JAM81 / FGSC 10211</strain>
    </source>
</reference>
<keyword evidence="3 6" id="KW-0547">Nucleotide-binding</keyword>
<dbReference type="InterPro" id="IPR051175">
    <property type="entry name" value="CLK_kinases"/>
</dbReference>
<keyword evidence="1" id="KW-0723">Serine/threonine-protein kinase</keyword>
<dbReference type="FunCoup" id="F4P828">
    <property type="interactions" value="248"/>
</dbReference>
<protein>
    <recommendedName>
        <fullName evidence="8">Protein kinase domain-containing protein</fullName>
    </recommendedName>
</protein>
<dbReference type="STRING" id="684364.F4P828"/>
<dbReference type="PROSITE" id="PS50011">
    <property type="entry name" value="PROTEIN_KINASE_DOM"/>
    <property type="match status" value="1"/>
</dbReference>
<dbReference type="RefSeq" id="XP_006680781.1">
    <property type="nucleotide sequence ID" value="XM_006680718.1"/>
</dbReference>
<name>F4P828_BATDJ</name>
<accession>F4P828</accession>
<dbReference type="GO" id="GO:0005634">
    <property type="term" value="C:nucleus"/>
    <property type="evidence" value="ECO:0000318"/>
    <property type="project" value="GO_Central"/>
</dbReference>
<evidence type="ECO:0000256" key="3">
    <source>
        <dbReference type="ARBA" id="ARBA00022741"/>
    </source>
</evidence>
<dbReference type="OMA" id="RHHIQSF"/>
<dbReference type="SMART" id="SM00220">
    <property type="entry name" value="S_TKc"/>
    <property type="match status" value="1"/>
</dbReference>
<sequence length="564" mass="63390">MHNIPQFLGNQSHTRMVALPRTSIDSNNSVVQVPLEPIPTGQSVIPLTTSTSRYFLRPRRITKKQNSFITPGSYESDSQSSATPLTSVALAAECTLDTGAIFNHGGLMYTVGSAAAPYLIPAYPIGCNSISVNGTPQQLSTHLENYQTNISMHTARTQPTSRQSKPRLQLKQKKSTILTMDVPTKRVVVSKTTTSKKQHDNSGLPKQQSKRQKLKTQDVDDADGHLCIRIYDYITPRFQILKLLGQGTFGKVVEAFDKHQNKRVAIKIIKAIPKYREAAKIELNVLELIELHDPGNSKRCIHLRETFEFHNHICMVFDLLSQSLFDYFKANFFSPFSTLHIQSFAHQILVAAAYLHSLGITHTDLKPENLMLESTESRQILFERHSLKPPCRALINTGLMLIDFGSATLKQDFHSNIVSTRHYRAPEIILGVKWSYPCDVWSIGCILAELYIGKALFQTHDNLEHLRMMEIVLGKFPSSMVCRSPSANQFFNKQGFVKYPNTHTDSKSIEFVSLVRPLTSIINGSDELSQKLLDLLQKMLAIDPNTRISAKNALHHPLFADISI</sequence>
<dbReference type="CDD" id="cd14134">
    <property type="entry name" value="PKc_CLK"/>
    <property type="match status" value="1"/>
</dbReference>
<evidence type="ECO:0000256" key="2">
    <source>
        <dbReference type="ARBA" id="ARBA00022679"/>
    </source>
</evidence>
<dbReference type="InParanoid" id="F4P828"/>
<proteinExistence type="predicted"/>
<evidence type="ECO:0000256" key="1">
    <source>
        <dbReference type="ARBA" id="ARBA00022527"/>
    </source>
</evidence>
<organism evidence="9 10">
    <name type="scientific">Batrachochytrium dendrobatidis (strain JAM81 / FGSC 10211)</name>
    <name type="common">Frog chytrid fungus</name>
    <dbReference type="NCBI Taxonomy" id="684364"/>
    <lineage>
        <taxon>Eukaryota</taxon>
        <taxon>Fungi</taxon>
        <taxon>Fungi incertae sedis</taxon>
        <taxon>Chytridiomycota</taxon>
        <taxon>Chytridiomycota incertae sedis</taxon>
        <taxon>Chytridiomycetes</taxon>
        <taxon>Rhizophydiales</taxon>
        <taxon>Rhizophydiales incertae sedis</taxon>
        <taxon>Batrachochytrium</taxon>
    </lineage>
</organism>
<dbReference type="PROSITE" id="PS00107">
    <property type="entry name" value="PROTEIN_KINASE_ATP"/>
    <property type="match status" value="1"/>
</dbReference>
<dbReference type="GO" id="GO:0005524">
    <property type="term" value="F:ATP binding"/>
    <property type="evidence" value="ECO:0007669"/>
    <property type="project" value="UniProtKB-UniRule"/>
</dbReference>
<evidence type="ECO:0000313" key="9">
    <source>
        <dbReference type="EMBL" id="EGF78674.1"/>
    </source>
</evidence>
<dbReference type="InterPro" id="IPR008271">
    <property type="entry name" value="Ser/Thr_kinase_AS"/>
</dbReference>
<dbReference type="PANTHER" id="PTHR45646:SF11">
    <property type="entry name" value="SERINE_THREONINE-PROTEIN KINASE DOA"/>
    <property type="match status" value="1"/>
</dbReference>
<feature type="binding site" evidence="6">
    <location>
        <position position="267"/>
    </location>
    <ligand>
        <name>ATP</name>
        <dbReference type="ChEBI" id="CHEBI:30616"/>
    </ligand>
</feature>
<dbReference type="GeneID" id="18240836"/>
<evidence type="ECO:0000313" key="10">
    <source>
        <dbReference type="Proteomes" id="UP000007241"/>
    </source>
</evidence>
<dbReference type="OrthoDB" id="283111at2759"/>
<dbReference type="GO" id="GO:0043484">
    <property type="term" value="P:regulation of RNA splicing"/>
    <property type="evidence" value="ECO:0000318"/>
    <property type="project" value="GO_Central"/>
</dbReference>
<dbReference type="Gene3D" id="1.10.510.10">
    <property type="entry name" value="Transferase(Phosphotransferase) domain 1"/>
    <property type="match status" value="1"/>
</dbReference>